<comment type="caution">
    <text evidence="5">The sequence shown here is derived from an EMBL/GenBank/DDBJ whole genome shotgun (WGS) entry which is preliminary data.</text>
</comment>
<feature type="domain" description="Teneurin-like YD-shell" evidence="4">
    <location>
        <begin position="710"/>
        <end position="851"/>
    </location>
</feature>
<dbReference type="PANTHER" id="PTHR32305:SF15">
    <property type="entry name" value="PROTEIN RHSA-RELATED"/>
    <property type="match status" value="1"/>
</dbReference>
<evidence type="ECO:0000256" key="1">
    <source>
        <dbReference type="ARBA" id="ARBA00022737"/>
    </source>
</evidence>
<dbReference type="InterPro" id="IPR022385">
    <property type="entry name" value="Rhs_assc_core"/>
</dbReference>
<reference evidence="6" key="1">
    <citation type="journal article" date="2019" name="Int. J. Syst. Evol. Microbiol.">
        <title>The Global Catalogue of Microorganisms (GCM) 10K type strain sequencing project: providing services to taxonomists for standard genome sequencing and annotation.</title>
        <authorList>
            <consortium name="The Broad Institute Genomics Platform"/>
            <consortium name="The Broad Institute Genome Sequencing Center for Infectious Disease"/>
            <person name="Wu L."/>
            <person name="Ma J."/>
        </authorList>
    </citation>
    <scope>NUCLEOTIDE SEQUENCE [LARGE SCALE GENOMIC DNA]</scope>
    <source>
        <strain evidence="6">KCTC 42398</strain>
    </source>
</reference>
<evidence type="ECO:0000313" key="6">
    <source>
        <dbReference type="Proteomes" id="UP001597476"/>
    </source>
</evidence>
<name>A0ABW5TCQ7_9FLAO</name>
<dbReference type="PANTHER" id="PTHR32305">
    <property type="match status" value="1"/>
</dbReference>
<dbReference type="Pfam" id="PF03527">
    <property type="entry name" value="RHS"/>
    <property type="match status" value="1"/>
</dbReference>
<feature type="domain" description="RHS protein conserved region" evidence="2">
    <location>
        <begin position="1142"/>
        <end position="1172"/>
    </location>
</feature>
<dbReference type="Gene3D" id="2.180.10.10">
    <property type="entry name" value="RHS repeat-associated core"/>
    <property type="match status" value="2"/>
</dbReference>
<dbReference type="InterPro" id="IPR056823">
    <property type="entry name" value="TEN-like_YD-shell"/>
</dbReference>
<sequence length="1375" mass="154673">MMLANKHFTPVIGIDIHIVTIPPGVPTPIPHPFIGMVMDPADYIPFVGSTININGTPRGNSGTSGMLGTVKHIPMGGPFVMMPNIGHDSMNFFGSTKVRAEGSYMSPAGYMTMTCNDVGMPLSLAPGKKMKPVPSLYLPSSSTIPVPGGMPVMVGGPYAPDLMGMVMGLVMSYGFGAIMKGVGKGLAKGLKALNHGVLKKFKCTKGLSEKFCKMGFEPVDLITGRMVYNGEDFTLPGIIPITWKRSWYSDSEYEGLMGYGCHNNYDVALHIEEKEDAIIMMLPDGRAAAFPLIITKNETFYHRSEKLTLTFIDRNTYTVKDHNSNLTYTFRKVSETLYKPQYLSNSDGVSIEFRHNMSYQLEQIIDTAGRKINLLLDDNDRVVEINVTHNTKKRTLVKYSYNALGDLIGIADALGQTTKMEYDNHLMVKKTDRNGQAFYWEYDGKTTGARCVKTWGDGGILSGSIQYGKQHNIVTNSLGQETHYYFDENNLCTQETNPLGGTIFHEFTEFMEPYRDIDEEGNITGYSYDDRGNLAEIHQPDGSITSFVYDEADRLILTKYPEGDSTSRIYKDNKLHATMSASGAVTSFEYNKLGLIESLRNDAGHETYLEYDRDFNLSKMTLPNGAISNWQYDEWGRCTRIINSDNHKQSFFYDALDRIHKIQQADKNTINLNYNAYDEVISTVDSKKRHINFEYTPLGSLKMREENGRKVFFEYNTEEHLMAITNEHKESYLFGRDANGAIVHETGFDGLHRKYFRDLAGKVLRVNRPNERFTEYEYDSNGNITRAEHYDGTWETYSYNRNGQLIEAINQDTHVELVRDDAGRVIKEIQDGYKVESTYNSLNNRTQISSSLGAKIDLTHNQLGLVDGVSATAETNGKTNNWSAKFAYNSLGQEIERALPGGITNSFSYDFAGRPISQKIQRRNKDIRHRTYAWNVNDQLHKMVNQLTNSVVSYGYDDFGNLASARYEDQQMDYKLPDEVGNLYRNKGQNDRTYGKGGQLQKANGNTYKYDAEGNLITKISPKGNWEYQWYGNGMLKQVSKPDHQTISFEYDALGRRTAKIAKSSRGATSDSITRFIWDGNVPLHEWQYQLQERPKLVVNEDGFVEKDKPEPIADLITWVFDEGTFKPAAKITKNGTYSIITDYLGTPVAMYNTEGEKTWEAEYDIYGKIRKLAKGALGDCPFRYQGQYEDVETGLYYNRFRYYSADYGIYISKDPIGLHGNNPNLYSYTKDTNSRVDLLGLSDCTISSDFDNGASFIVTGEVYEKFIKNSSIVGRPDGQFVAPTNQINNLLKKANGDISIVEKGLGIPDGNWQNKGGLYKIDIDNPKNHNMRLPDSNNSGANELFVPGGKTSGGISEAVIDPVPTDQLVITKVL</sequence>
<dbReference type="InterPro" id="IPR050708">
    <property type="entry name" value="T6SS_VgrG/RHS"/>
</dbReference>
<dbReference type="CDD" id="cd14740">
    <property type="entry name" value="PAAR_4"/>
    <property type="match status" value="1"/>
</dbReference>
<keyword evidence="1" id="KW-0677">Repeat</keyword>
<dbReference type="NCBIfam" id="TIGR01643">
    <property type="entry name" value="YD_repeat_2x"/>
    <property type="match status" value="4"/>
</dbReference>
<dbReference type="RefSeq" id="WP_380291109.1">
    <property type="nucleotide sequence ID" value="NZ_JBHULY010000016.1"/>
</dbReference>
<evidence type="ECO:0000259" key="4">
    <source>
        <dbReference type="Pfam" id="PF25023"/>
    </source>
</evidence>
<protein>
    <submittedName>
        <fullName evidence="5">DUF6531 domain-containing protein</fullName>
    </submittedName>
</protein>
<dbReference type="InterPro" id="IPR006530">
    <property type="entry name" value="YD"/>
</dbReference>
<dbReference type="InterPro" id="IPR001826">
    <property type="entry name" value="RHS"/>
</dbReference>
<gene>
    <name evidence="5" type="ORF">ACFSR8_08760</name>
</gene>
<evidence type="ECO:0000259" key="2">
    <source>
        <dbReference type="Pfam" id="PF03527"/>
    </source>
</evidence>
<feature type="domain" description="Teneurin-like YD-shell" evidence="4">
    <location>
        <begin position="315"/>
        <end position="444"/>
    </location>
</feature>
<dbReference type="Pfam" id="PF05593">
    <property type="entry name" value="RHS_repeat"/>
    <property type="match status" value="1"/>
</dbReference>
<proteinExistence type="predicted"/>
<organism evidence="5 6">
    <name type="scientific">Hyunsoonleella rubra</name>
    <dbReference type="NCBI Taxonomy" id="1737062"/>
    <lineage>
        <taxon>Bacteria</taxon>
        <taxon>Pseudomonadati</taxon>
        <taxon>Bacteroidota</taxon>
        <taxon>Flavobacteriia</taxon>
        <taxon>Flavobacteriales</taxon>
        <taxon>Flavobacteriaceae</taxon>
    </lineage>
</organism>
<dbReference type="InterPro" id="IPR031325">
    <property type="entry name" value="RHS_repeat"/>
</dbReference>
<dbReference type="NCBIfam" id="TIGR03696">
    <property type="entry name" value="Rhs_assc_core"/>
    <property type="match status" value="1"/>
</dbReference>
<dbReference type="Pfam" id="PF25023">
    <property type="entry name" value="TEN_YD-shell"/>
    <property type="match status" value="3"/>
</dbReference>
<evidence type="ECO:0000313" key="5">
    <source>
        <dbReference type="EMBL" id="MFD2726303.1"/>
    </source>
</evidence>
<accession>A0ABW5TCQ7</accession>
<feature type="domain" description="DUF6531" evidence="3">
    <location>
        <begin position="217"/>
        <end position="290"/>
    </location>
</feature>
<dbReference type="EMBL" id="JBHULY010000016">
    <property type="protein sequence ID" value="MFD2726303.1"/>
    <property type="molecule type" value="Genomic_DNA"/>
</dbReference>
<dbReference type="Pfam" id="PF20148">
    <property type="entry name" value="DUF6531"/>
    <property type="match status" value="1"/>
</dbReference>
<dbReference type="InterPro" id="IPR045351">
    <property type="entry name" value="DUF6531"/>
</dbReference>
<keyword evidence="6" id="KW-1185">Reference proteome</keyword>
<feature type="domain" description="Teneurin-like YD-shell" evidence="4">
    <location>
        <begin position="904"/>
        <end position="1060"/>
    </location>
</feature>
<dbReference type="Proteomes" id="UP001597476">
    <property type="component" value="Unassembled WGS sequence"/>
</dbReference>
<evidence type="ECO:0000259" key="3">
    <source>
        <dbReference type="Pfam" id="PF20148"/>
    </source>
</evidence>